<dbReference type="InterPro" id="IPR042203">
    <property type="entry name" value="Leu/Phe-tRNA_Trfase_C"/>
</dbReference>
<dbReference type="Gene3D" id="3.40.630.70">
    <property type="entry name" value="Leucyl/phenylalanyl-tRNA-protein transferase, C-terminal domain"/>
    <property type="match status" value="1"/>
</dbReference>
<evidence type="ECO:0000313" key="5">
    <source>
        <dbReference type="EMBL" id="MEF2156099.1"/>
    </source>
</evidence>
<evidence type="ECO:0000256" key="1">
    <source>
        <dbReference type="ARBA" id="ARBA00022490"/>
    </source>
</evidence>
<dbReference type="SUPFAM" id="SSF55729">
    <property type="entry name" value="Acyl-CoA N-acyltransferases (Nat)"/>
    <property type="match status" value="1"/>
</dbReference>
<keyword evidence="3 4" id="KW-0012">Acyltransferase</keyword>
<accession>A0ABU7UZY8</accession>
<dbReference type="PANTHER" id="PTHR30098">
    <property type="entry name" value="LEUCYL/PHENYLALANYL-TRNA--PROTEIN TRANSFERASE"/>
    <property type="match status" value="1"/>
</dbReference>
<gene>
    <name evidence="4" type="primary">aat</name>
    <name evidence="5" type="ORF">V3390_07635</name>
</gene>
<evidence type="ECO:0000313" key="6">
    <source>
        <dbReference type="Proteomes" id="UP001356170"/>
    </source>
</evidence>
<dbReference type="InterPro" id="IPR042221">
    <property type="entry name" value="Leu/Phe-tRNA_Trfase_N"/>
</dbReference>
<keyword evidence="2 4" id="KW-0808">Transferase</keyword>
<dbReference type="InterPro" id="IPR016181">
    <property type="entry name" value="Acyl_CoA_acyltransferase"/>
</dbReference>
<dbReference type="RefSeq" id="WP_331688719.1">
    <property type="nucleotide sequence ID" value="NZ_JAZHBN010000001.1"/>
</dbReference>
<comment type="catalytic activity">
    <reaction evidence="4">
        <text>L-phenylalanyl-tRNA(Phe) + an N-terminal L-alpha-aminoacyl-[protein] = an N-terminal L-phenylalanyl-L-alpha-aminoacyl-[protein] + tRNA(Phe)</text>
        <dbReference type="Rhea" id="RHEA:43632"/>
        <dbReference type="Rhea" id="RHEA-COMP:9668"/>
        <dbReference type="Rhea" id="RHEA-COMP:9699"/>
        <dbReference type="Rhea" id="RHEA-COMP:10636"/>
        <dbReference type="Rhea" id="RHEA-COMP:10637"/>
        <dbReference type="ChEBI" id="CHEBI:78442"/>
        <dbReference type="ChEBI" id="CHEBI:78531"/>
        <dbReference type="ChEBI" id="CHEBI:78597"/>
        <dbReference type="ChEBI" id="CHEBI:83561"/>
        <dbReference type="EC" id="2.3.2.6"/>
    </reaction>
</comment>
<comment type="caution">
    <text evidence="5">The sequence shown here is derived from an EMBL/GenBank/DDBJ whole genome shotgun (WGS) entry which is preliminary data.</text>
</comment>
<organism evidence="5 6">
    <name type="scientific">Aquilutibacter rugosus</name>
    <dbReference type="NCBI Taxonomy" id="3115820"/>
    <lineage>
        <taxon>Bacteria</taxon>
        <taxon>Pseudomonadati</taxon>
        <taxon>Pseudomonadota</taxon>
        <taxon>Gammaproteobacteria</taxon>
        <taxon>Lysobacterales</taxon>
        <taxon>Lysobacteraceae</taxon>
        <taxon>Aquilutibacter</taxon>
    </lineage>
</organism>
<dbReference type="GO" id="GO:0008914">
    <property type="term" value="F:leucyl-tRNA--protein transferase activity"/>
    <property type="evidence" value="ECO:0007669"/>
    <property type="project" value="UniProtKB-EC"/>
</dbReference>
<comment type="catalytic activity">
    <reaction evidence="4">
        <text>N-terminal L-arginyl-[protein] + L-leucyl-tRNA(Leu) = N-terminal L-leucyl-L-arginyl-[protein] + tRNA(Leu) + H(+)</text>
        <dbReference type="Rhea" id="RHEA:50416"/>
        <dbReference type="Rhea" id="RHEA-COMP:9613"/>
        <dbReference type="Rhea" id="RHEA-COMP:9622"/>
        <dbReference type="Rhea" id="RHEA-COMP:12672"/>
        <dbReference type="Rhea" id="RHEA-COMP:12673"/>
        <dbReference type="ChEBI" id="CHEBI:15378"/>
        <dbReference type="ChEBI" id="CHEBI:64719"/>
        <dbReference type="ChEBI" id="CHEBI:78442"/>
        <dbReference type="ChEBI" id="CHEBI:78494"/>
        <dbReference type="ChEBI" id="CHEBI:133044"/>
        <dbReference type="EC" id="2.3.2.6"/>
    </reaction>
</comment>
<dbReference type="Gene3D" id="3.30.70.3550">
    <property type="entry name" value="Leucyl/phenylalanyl-tRNA-protein transferase, N-terminal domain"/>
    <property type="match status" value="1"/>
</dbReference>
<sequence length="248" mass="27553">MPFLITDITDTPPVGSFPPADSANDEFGGLVAIGGDWHPERILDAYRSGIFPWPMRDMPLGWFCPTERMVFRTESQPLGRRFRKSLQASDWTVTADTHFSEVLRHCAEIDRPGQDGTWIEPEMCTSYEVLHTQGHTHSLEVHDAQGLLIGGLFGVFSNGMFCGDSMFSAQPGASRVAFAHLLRFLHEQQVSWVDGQVPNDYLLSLGGIPMARSDFLELRTAAATEHPLNGRNWSKLFATRTAQALCSA</sequence>
<keyword evidence="6" id="KW-1185">Reference proteome</keyword>
<comment type="catalytic activity">
    <reaction evidence="4">
        <text>N-terminal L-lysyl-[protein] + L-leucyl-tRNA(Leu) = N-terminal L-leucyl-L-lysyl-[protein] + tRNA(Leu) + H(+)</text>
        <dbReference type="Rhea" id="RHEA:12340"/>
        <dbReference type="Rhea" id="RHEA-COMP:9613"/>
        <dbReference type="Rhea" id="RHEA-COMP:9622"/>
        <dbReference type="Rhea" id="RHEA-COMP:12670"/>
        <dbReference type="Rhea" id="RHEA-COMP:12671"/>
        <dbReference type="ChEBI" id="CHEBI:15378"/>
        <dbReference type="ChEBI" id="CHEBI:65249"/>
        <dbReference type="ChEBI" id="CHEBI:78442"/>
        <dbReference type="ChEBI" id="CHEBI:78494"/>
        <dbReference type="ChEBI" id="CHEBI:133043"/>
        <dbReference type="EC" id="2.3.2.6"/>
    </reaction>
</comment>
<evidence type="ECO:0000256" key="2">
    <source>
        <dbReference type="ARBA" id="ARBA00022679"/>
    </source>
</evidence>
<dbReference type="Pfam" id="PF03588">
    <property type="entry name" value="Leu_Phe_trans"/>
    <property type="match status" value="1"/>
</dbReference>
<comment type="function">
    <text evidence="4">Functions in the N-end rule pathway of protein degradation where it conjugates Leu, Phe and, less efficiently, Met from aminoacyl-tRNAs to the N-termini of proteins containing an N-terminal arginine or lysine.</text>
</comment>
<dbReference type="HAMAP" id="MF_00688">
    <property type="entry name" value="Leu_Phe_trans"/>
    <property type="match status" value="1"/>
</dbReference>
<protein>
    <recommendedName>
        <fullName evidence="4">Leucyl/phenylalanyl-tRNA--protein transferase</fullName>
        <ecNumber evidence="4">2.3.2.6</ecNumber>
    </recommendedName>
    <alternativeName>
        <fullName evidence="4">L/F-transferase</fullName>
    </alternativeName>
    <alternativeName>
        <fullName evidence="4">Leucyltransferase</fullName>
    </alternativeName>
    <alternativeName>
        <fullName evidence="4">Phenyalanyltransferase</fullName>
    </alternativeName>
</protein>
<dbReference type="Proteomes" id="UP001356170">
    <property type="component" value="Unassembled WGS sequence"/>
</dbReference>
<dbReference type="PANTHER" id="PTHR30098:SF2">
    <property type="entry name" value="LEUCYL_PHENYLALANYL-TRNA--PROTEIN TRANSFERASE"/>
    <property type="match status" value="1"/>
</dbReference>
<dbReference type="EMBL" id="JAZHBO010000002">
    <property type="protein sequence ID" value="MEF2156099.1"/>
    <property type="molecule type" value="Genomic_DNA"/>
</dbReference>
<reference evidence="5 6" key="1">
    <citation type="submission" date="2024-01" db="EMBL/GenBank/DDBJ databases">
        <title>Novel species of the genus Luteimonas isolated from rivers.</title>
        <authorList>
            <person name="Lu H."/>
        </authorList>
    </citation>
    <scope>NUCLEOTIDE SEQUENCE [LARGE SCALE GENOMIC DNA]</scope>
    <source>
        <strain evidence="5 6">FXH3W</strain>
    </source>
</reference>
<keyword evidence="1 4" id="KW-0963">Cytoplasm</keyword>
<dbReference type="EC" id="2.3.2.6" evidence="4"/>
<proteinExistence type="inferred from homology"/>
<evidence type="ECO:0000256" key="4">
    <source>
        <dbReference type="HAMAP-Rule" id="MF_00688"/>
    </source>
</evidence>
<dbReference type="InterPro" id="IPR004616">
    <property type="entry name" value="Leu/Phe-tRNA_Trfase"/>
</dbReference>
<comment type="similarity">
    <text evidence="4">Belongs to the L/F-transferase family.</text>
</comment>
<evidence type="ECO:0000256" key="3">
    <source>
        <dbReference type="ARBA" id="ARBA00023315"/>
    </source>
</evidence>
<name>A0ABU7UZY8_9GAMM</name>
<comment type="subcellular location">
    <subcellularLocation>
        <location evidence="4">Cytoplasm</location>
    </subcellularLocation>
</comment>